<evidence type="ECO:0000259" key="2">
    <source>
        <dbReference type="Pfam" id="PF17919"/>
    </source>
</evidence>
<sequence>MTESISSWKILENVKEVQQFLGLCNYYRRFILHFSEIASPLTQLTGKNVKFVWTKDCEAAFTKLKNALMSTPVLAYPNPQLPFILDTDASYVGIGAVLSQVQNGQEKAIAFGSKKLNKAQQRYNVTRRELLADPQGQLARWHEVLSQYNFDIQHRAGIKHTNADALSRKDFDSFPVHEDKTYYDWTEFHDKVDNIKNIGRTNESIRAVTRSRTKQARKPANWLQKYTASEMKELQKKDNDIGPLFTWKESKEPTTREQVARFSPATRKYWLNWNNIIMDGVLYQKLLPNNPTDVPKMQLLVPEILRSKILTLCHDSIFSAHFGIKKTTMKIKEHFH</sequence>
<evidence type="ECO:0000313" key="4">
    <source>
        <dbReference type="EMBL" id="CAC5383461.1"/>
    </source>
</evidence>
<keyword evidence="5" id="KW-1185">Reference proteome</keyword>
<gene>
    <name evidence="4" type="ORF">MCOR_19204</name>
</gene>
<evidence type="ECO:0000313" key="5">
    <source>
        <dbReference type="Proteomes" id="UP000507470"/>
    </source>
</evidence>
<organism evidence="4 5">
    <name type="scientific">Mytilus coruscus</name>
    <name type="common">Sea mussel</name>
    <dbReference type="NCBI Taxonomy" id="42192"/>
    <lineage>
        <taxon>Eukaryota</taxon>
        <taxon>Metazoa</taxon>
        <taxon>Spiralia</taxon>
        <taxon>Lophotrochozoa</taxon>
        <taxon>Mollusca</taxon>
        <taxon>Bivalvia</taxon>
        <taxon>Autobranchia</taxon>
        <taxon>Pteriomorphia</taxon>
        <taxon>Mytilida</taxon>
        <taxon>Mytiloidea</taxon>
        <taxon>Mytilidae</taxon>
        <taxon>Mytilinae</taxon>
        <taxon>Mytilus</taxon>
    </lineage>
</organism>
<dbReference type="FunFam" id="3.30.70.270:FF:000020">
    <property type="entry name" value="Transposon Tf2-6 polyprotein-like Protein"/>
    <property type="match status" value="1"/>
</dbReference>
<dbReference type="InterPro" id="IPR043128">
    <property type="entry name" value="Rev_trsase/Diguanyl_cyclase"/>
</dbReference>
<evidence type="ECO:0008006" key="6">
    <source>
        <dbReference type="Google" id="ProtNLM"/>
    </source>
</evidence>
<dbReference type="EMBL" id="CACVKT020003377">
    <property type="protein sequence ID" value="CAC5383461.1"/>
    <property type="molecule type" value="Genomic_DNA"/>
</dbReference>
<evidence type="ECO:0000256" key="1">
    <source>
        <dbReference type="ARBA" id="ARBA00023268"/>
    </source>
</evidence>
<feature type="domain" description="Reverse transcriptase/retrotransposon-derived protein RNase H-like" evidence="2">
    <location>
        <begin position="53"/>
        <end position="151"/>
    </location>
</feature>
<protein>
    <recommendedName>
        <fullName evidence="6">Reverse transcriptase/retrotransposon-derived protein RNase H-like domain-containing protein</fullName>
    </recommendedName>
</protein>
<dbReference type="InterPro" id="IPR050951">
    <property type="entry name" value="Retrovirus_Pol_polyprotein"/>
</dbReference>
<feature type="domain" description="Integrase zinc-binding" evidence="3">
    <location>
        <begin position="301"/>
        <end position="336"/>
    </location>
</feature>
<proteinExistence type="predicted"/>
<dbReference type="InterPro" id="IPR041588">
    <property type="entry name" value="Integrase_H2C2"/>
</dbReference>
<accession>A0A6J8BJB8</accession>
<dbReference type="Proteomes" id="UP000507470">
    <property type="component" value="Unassembled WGS sequence"/>
</dbReference>
<dbReference type="Gene3D" id="1.10.340.70">
    <property type="match status" value="1"/>
</dbReference>
<dbReference type="GO" id="GO:0003824">
    <property type="term" value="F:catalytic activity"/>
    <property type="evidence" value="ECO:0007669"/>
    <property type="project" value="UniProtKB-KW"/>
</dbReference>
<dbReference type="FunFam" id="3.10.20.370:FF:000001">
    <property type="entry name" value="Retrovirus-related Pol polyprotein from transposon 17.6-like protein"/>
    <property type="match status" value="1"/>
</dbReference>
<dbReference type="InterPro" id="IPR043502">
    <property type="entry name" value="DNA/RNA_pol_sf"/>
</dbReference>
<dbReference type="SUPFAM" id="SSF56672">
    <property type="entry name" value="DNA/RNA polymerases"/>
    <property type="match status" value="1"/>
</dbReference>
<dbReference type="CDD" id="cd09274">
    <property type="entry name" value="RNase_HI_RT_Ty3"/>
    <property type="match status" value="1"/>
</dbReference>
<dbReference type="Pfam" id="PF17921">
    <property type="entry name" value="Integrase_H2C2"/>
    <property type="match status" value="1"/>
</dbReference>
<keyword evidence="1" id="KW-0511">Multifunctional enzyme</keyword>
<dbReference type="Pfam" id="PF17919">
    <property type="entry name" value="RT_RNaseH_2"/>
    <property type="match status" value="1"/>
</dbReference>
<dbReference type="OrthoDB" id="116078at2759"/>
<dbReference type="PANTHER" id="PTHR37984:SF5">
    <property type="entry name" value="PROTEIN NYNRIN-LIKE"/>
    <property type="match status" value="1"/>
</dbReference>
<name>A0A6J8BJB8_MYTCO</name>
<dbReference type="AlphaFoldDB" id="A0A6J8BJB8"/>
<dbReference type="InterPro" id="IPR041577">
    <property type="entry name" value="RT_RNaseH_2"/>
</dbReference>
<dbReference type="Gene3D" id="3.30.70.270">
    <property type="match status" value="1"/>
</dbReference>
<dbReference type="PANTHER" id="PTHR37984">
    <property type="entry name" value="PROTEIN CBG26694"/>
    <property type="match status" value="1"/>
</dbReference>
<reference evidence="4 5" key="1">
    <citation type="submission" date="2020-06" db="EMBL/GenBank/DDBJ databases">
        <authorList>
            <person name="Li R."/>
            <person name="Bekaert M."/>
        </authorList>
    </citation>
    <scope>NUCLEOTIDE SEQUENCE [LARGE SCALE GENOMIC DNA]</scope>
    <source>
        <strain evidence="5">wild</strain>
    </source>
</reference>
<evidence type="ECO:0000259" key="3">
    <source>
        <dbReference type="Pfam" id="PF17921"/>
    </source>
</evidence>
<dbReference type="Gene3D" id="3.10.20.370">
    <property type="match status" value="1"/>
</dbReference>